<dbReference type="GO" id="GO:0005506">
    <property type="term" value="F:iron ion binding"/>
    <property type="evidence" value="ECO:0007669"/>
    <property type="project" value="InterPro"/>
</dbReference>
<dbReference type="PRINTS" id="PR00463">
    <property type="entry name" value="EP450I"/>
</dbReference>
<dbReference type="InterPro" id="IPR001128">
    <property type="entry name" value="Cyt_P450"/>
</dbReference>
<evidence type="ECO:0000256" key="4">
    <source>
        <dbReference type="ARBA" id="ARBA00023033"/>
    </source>
</evidence>
<dbReference type="Gene3D" id="1.10.630.10">
    <property type="entry name" value="Cytochrome P450"/>
    <property type="match status" value="1"/>
</dbReference>
<evidence type="ECO:0000256" key="3">
    <source>
        <dbReference type="ARBA" id="ARBA00023004"/>
    </source>
</evidence>
<evidence type="ECO:0000313" key="5">
    <source>
        <dbReference type="Proteomes" id="UP000887577"/>
    </source>
</evidence>
<comment type="similarity">
    <text evidence="1">Belongs to the cytochrome P450 family.</text>
</comment>
<dbReference type="GO" id="GO:0006805">
    <property type="term" value="P:xenobiotic metabolic process"/>
    <property type="evidence" value="ECO:0007669"/>
    <property type="project" value="TreeGrafter"/>
</dbReference>
<dbReference type="InterPro" id="IPR050182">
    <property type="entry name" value="Cytochrome_P450_fam2"/>
</dbReference>
<accession>A0A914YIG3</accession>
<dbReference type="SUPFAM" id="SSF48264">
    <property type="entry name" value="Cytochrome P450"/>
    <property type="match status" value="1"/>
</dbReference>
<keyword evidence="2" id="KW-0479">Metal-binding</keyword>
<keyword evidence="5" id="KW-1185">Reference proteome</keyword>
<dbReference type="InterPro" id="IPR036396">
    <property type="entry name" value="Cyt_P450_sf"/>
</dbReference>
<dbReference type="Pfam" id="PF00067">
    <property type="entry name" value="p450"/>
    <property type="match status" value="1"/>
</dbReference>
<dbReference type="GO" id="GO:0016712">
    <property type="term" value="F:oxidoreductase activity, acting on paired donors, with incorporation or reduction of molecular oxygen, reduced flavin or flavoprotein as one donor, and incorporation of one atom of oxygen"/>
    <property type="evidence" value="ECO:0007669"/>
    <property type="project" value="TreeGrafter"/>
</dbReference>
<dbReference type="Proteomes" id="UP000887577">
    <property type="component" value="Unplaced"/>
</dbReference>
<reference evidence="6" key="1">
    <citation type="submission" date="2022-11" db="UniProtKB">
        <authorList>
            <consortium name="WormBaseParasite"/>
        </authorList>
    </citation>
    <scope>IDENTIFICATION</scope>
</reference>
<dbReference type="PANTHER" id="PTHR24300:SF375">
    <property type="entry name" value="CYTOCHROME P450 FAMILY"/>
    <property type="match status" value="1"/>
</dbReference>
<dbReference type="GO" id="GO:0005737">
    <property type="term" value="C:cytoplasm"/>
    <property type="evidence" value="ECO:0007669"/>
    <property type="project" value="TreeGrafter"/>
</dbReference>
<keyword evidence="4" id="KW-0503">Monooxygenase</keyword>
<dbReference type="AlphaFoldDB" id="A0A914YIG3"/>
<dbReference type="GO" id="GO:0006082">
    <property type="term" value="P:organic acid metabolic process"/>
    <property type="evidence" value="ECO:0007669"/>
    <property type="project" value="TreeGrafter"/>
</dbReference>
<name>A0A914YIG3_9BILA</name>
<keyword evidence="4" id="KW-0560">Oxidoreductase</keyword>
<keyword evidence="3" id="KW-0408">Iron</keyword>
<evidence type="ECO:0000313" key="6">
    <source>
        <dbReference type="WBParaSite" id="PSU_v2.g18604.t1"/>
    </source>
</evidence>
<dbReference type="InterPro" id="IPR002401">
    <property type="entry name" value="Cyt_P450_E_grp-I"/>
</dbReference>
<dbReference type="WBParaSite" id="PSU_v2.g18604.t1">
    <property type="protein sequence ID" value="PSU_v2.g18604.t1"/>
    <property type="gene ID" value="PSU_v2.g18604"/>
</dbReference>
<proteinExistence type="inferred from homology"/>
<protein>
    <submittedName>
        <fullName evidence="6">Cytochrome P450</fullName>
    </submittedName>
</protein>
<sequence>MIFYLLFFAFFGWYFYGVYLKRKNYPPGPLPLPIFGNLHILIIHGIANFSAYLRATFGDLNTLWFGPKPAVFFNNFNDIQEAFVKNAEIFAGRPKSQELDRIIRGSFSGLLVTDGHQWREHRRFAIHVMRNLGLGRNLMQERVLAEVTWAIDEMKKEGGEEISVQKYIDISVGSVINSIIFGYSLQEKSLEEFDKIKGFIQRFLKMIGNPAYGLISADSTGILKKFPYLREMFNEAKELGTELQTFFNYQIAERKKKIDFKDADSEATDYVEAYLKEQYKNEKNGNDENLFT</sequence>
<organism evidence="5 6">
    <name type="scientific">Panagrolaimus superbus</name>
    <dbReference type="NCBI Taxonomy" id="310955"/>
    <lineage>
        <taxon>Eukaryota</taxon>
        <taxon>Metazoa</taxon>
        <taxon>Ecdysozoa</taxon>
        <taxon>Nematoda</taxon>
        <taxon>Chromadorea</taxon>
        <taxon>Rhabditida</taxon>
        <taxon>Tylenchina</taxon>
        <taxon>Panagrolaimomorpha</taxon>
        <taxon>Panagrolaimoidea</taxon>
        <taxon>Panagrolaimidae</taxon>
        <taxon>Panagrolaimus</taxon>
    </lineage>
</organism>
<evidence type="ECO:0000256" key="1">
    <source>
        <dbReference type="ARBA" id="ARBA00010617"/>
    </source>
</evidence>
<dbReference type="GO" id="GO:0020037">
    <property type="term" value="F:heme binding"/>
    <property type="evidence" value="ECO:0007669"/>
    <property type="project" value="InterPro"/>
</dbReference>
<dbReference type="PANTHER" id="PTHR24300">
    <property type="entry name" value="CYTOCHROME P450 508A4-RELATED"/>
    <property type="match status" value="1"/>
</dbReference>
<evidence type="ECO:0000256" key="2">
    <source>
        <dbReference type="ARBA" id="ARBA00022723"/>
    </source>
</evidence>